<gene>
    <name evidence="2" type="ORF">RI129_001446</name>
</gene>
<keyword evidence="3" id="KW-1185">Reference proteome</keyword>
<dbReference type="Proteomes" id="UP001329430">
    <property type="component" value="Chromosome 1"/>
</dbReference>
<accession>A0AAN7ZT03</accession>
<protein>
    <recommendedName>
        <fullName evidence="1">Mos1 transposase HTH domain-containing protein</fullName>
    </recommendedName>
</protein>
<reference evidence="2 3" key="1">
    <citation type="journal article" date="2024" name="Insects">
        <title>An Improved Chromosome-Level Genome Assembly of the Firefly Pyrocoelia pectoralis.</title>
        <authorList>
            <person name="Fu X."/>
            <person name="Meyer-Rochow V.B."/>
            <person name="Ballantyne L."/>
            <person name="Zhu X."/>
        </authorList>
    </citation>
    <scope>NUCLEOTIDE SEQUENCE [LARGE SCALE GENOMIC DNA]</scope>
    <source>
        <strain evidence="2">XCY_ONT2</strain>
    </source>
</reference>
<feature type="domain" description="Mos1 transposase HTH" evidence="1">
    <location>
        <begin position="3"/>
        <end position="51"/>
    </location>
</feature>
<evidence type="ECO:0000313" key="2">
    <source>
        <dbReference type="EMBL" id="KAK5650417.1"/>
    </source>
</evidence>
<dbReference type="Pfam" id="PF17906">
    <property type="entry name" value="HTH_48"/>
    <property type="match status" value="1"/>
</dbReference>
<dbReference type="PANTHER" id="PTHR46060">
    <property type="entry name" value="MARINER MOS1 TRANSPOSASE-LIKE PROTEIN"/>
    <property type="match status" value="1"/>
</dbReference>
<dbReference type="PANTHER" id="PTHR46060:SF1">
    <property type="entry name" value="MARINER MOS1 TRANSPOSASE-LIKE PROTEIN"/>
    <property type="match status" value="1"/>
</dbReference>
<name>A0AAN7ZT03_9COLE</name>
<sequence>MDKIGIRGVIQFFFLEGKTAKEIHDRILPTLGDSCPSYETVRLWVNEFKRGRTSIQDAPRPGAPKSAVTLEIIDKVHDLVLTDRRLKVRELAEATSISTERVHFILHNELHMKKLCARWVPRLLNPEQMRIRMRTSADNLRVFAKNPVEFFRRFVTMDETWIHHHMPETKQQSRQWIAHSEPTLVSAGKVMASVWDAKGILLIDLQ</sequence>
<dbReference type="GO" id="GO:0003676">
    <property type="term" value="F:nucleic acid binding"/>
    <property type="evidence" value="ECO:0007669"/>
    <property type="project" value="InterPro"/>
</dbReference>
<dbReference type="Gene3D" id="3.30.420.10">
    <property type="entry name" value="Ribonuclease H-like superfamily/Ribonuclease H"/>
    <property type="match status" value="1"/>
</dbReference>
<evidence type="ECO:0000313" key="3">
    <source>
        <dbReference type="Proteomes" id="UP001329430"/>
    </source>
</evidence>
<comment type="caution">
    <text evidence="2">The sequence shown here is derived from an EMBL/GenBank/DDBJ whole genome shotgun (WGS) entry which is preliminary data.</text>
</comment>
<organism evidence="2 3">
    <name type="scientific">Pyrocoelia pectoralis</name>
    <dbReference type="NCBI Taxonomy" id="417401"/>
    <lineage>
        <taxon>Eukaryota</taxon>
        <taxon>Metazoa</taxon>
        <taxon>Ecdysozoa</taxon>
        <taxon>Arthropoda</taxon>
        <taxon>Hexapoda</taxon>
        <taxon>Insecta</taxon>
        <taxon>Pterygota</taxon>
        <taxon>Neoptera</taxon>
        <taxon>Endopterygota</taxon>
        <taxon>Coleoptera</taxon>
        <taxon>Polyphaga</taxon>
        <taxon>Elateriformia</taxon>
        <taxon>Elateroidea</taxon>
        <taxon>Lampyridae</taxon>
        <taxon>Lampyrinae</taxon>
        <taxon>Pyrocoelia</taxon>
    </lineage>
</organism>
<dbReference type="EMBL" id="JAVRBK010000001">
    <property type="protein sequence ID" value="KAK5650417.1"/>
    <property type="molecule type" value="Genomic_DNA"/>
</dbReference>
<evidence type="ECO:0000259" key="1">
    <source>
        <dbReference type="Pfam" id="PF17906"/>
    </source>
</evidence>
<dbReference type="InterPro" id="IPR052709">
    <property type="entry name" value="Transposase-MT_Hybrid"/>
</dbReference>
<dbReference type="InterPro" id="IPR041426">
    <property type="entry name" value="Mos1_HTH"/>
</dbReference>
<proteinExistence type="predicted"/>
<dbReference type="InterPro" id="IPR036397">
    <property type="entry name" value="RNaseH_sf"/>
</dbReference>
<dbReference type="AlphaFoldDB" id="A0AAN7ZT03"/>
<dbReference type="Gene3D" id="1.10.10.1450">
    <property type="match status" value="1"/>
</dbReference>